<evidence type="ECO:0000259" key="1">
    <source>
        <dbReference type="PROSITE" id="PS50035"/>
    </source>
</evidence>
<dbReference type="CDD" id="cd09110">
    <property type="entry name" value="PLDc_CLS_1"/>
    <property type="match status" value="1"/>
</dbReference>
<evidence type="ECO:0000313" key="3">
    <source>
        <dbReference type="Proteomes" id="UP000228568"/>
    </source>
</evidence>
<evidence type="ECO:0000313" key="2">
    <source>
        <dbReference type="EMBL" id="PIZ94348.1"/>
    </source>
</evidence>
<dbReference type="GO" id="GO:0032049">
    <property type="term" value="P:cardiolipin biosynthetic process"/>
    <property type="evidence" value="ECO:0007669"/>
    <property type="project" value="UniProtKB-ARBA"/>
</dbReference>
<sequence length="365" mass="42758">MDQSKYKIYSTSKEAWDAMYQALFLARKSIYWQLYIFTDDEVGARFFDLLENKVKEGVDIKIVVDSFGSFNISRKRLASLKNSGVDLLFFNTSQKRFRNLWKRFATRLHRKVLVVDEDVGFIGGVNIEKSMKNWMDIQVKIVGKAVHSLLRSFTKSYIMSGGEKDHVKHLLKYKFRVQNDIEDLEFVYDEAGSKKSKTRKLYSEALLRARERVILFSPYYFPDKKFIKSLWAARKRGIKIDLLIPFRSDVQVAQYAAYTFFSLMKKIGVNIHFSDGMMHGKGVVVDEDWAMIGSSNIDKVSFYDNYEANVKLSEGNAVKKIKQTVLNWIEKSTPFDAEGWKKRGNWQKTKEWIALKLYKMWFPKE</sequence>
<feature type="domain" description="PLD phosphodiesterase" evidence="1">
    <location>
        <begin position="104"/>
        <end position="131"/>
    </location>
</feature>
<dbReference type="Pfam" id="PF13091">
    <property type="entry name" value="PLDc_2"/>
    <property type="match status" value="2"/>
</dbReference>
<dbReference type="Proteomes" id="UP000228568">
    <property type="component" value="Unassembled WGS sequence"/>
</dbReference>
<dbReference type="SMART" id="SM00155">
    <property type="entry name" value="PLDc"/>
    <property type="match status" value="2"/>
</dbReference>
<proteinExistence type="predicted"/>
<name>A0A2M7V6P8_9BACT</name>
<dbReference type="InterPro" id="IPR025202">
    <property type="entry name" value="PLD-like_dom"/>
</dbReference>
<reference evidence="3" key="1">
    <citation type="submission" date="2017-09" db="EMBL/GenBank/DDBJ databases">
        <title>Depth-based differentiation of microbial function through sediment-hosted aquifers and enrichment of novel symbionts in the deep terrestrial subsurface.</title>
        <authorList>
            <person name="Probst A.J."/>
            <person name="Ladd B."/>
            <person name="Jarett J.K."/>
            <person name="Geller-Mcgrath D.E."/>
            <person name="Sieber C.M.K."/>
            <person name="Emerson J.B."/>
            <person name="Anantharaman K."/>
            <person name="Thomas B.C."/>
            <person name="Malmstrom R."/>
            <person name="Stieglmeier M."/>
            <person name="Klingl A."/>
            <person name="Woyke T."/>
            <person name="Ryan C.M."/>
            <person name="Banfield J.F."/>
        </authorList>
    </citation>
    <scope>NUCLEOTIDE SEQUENCE [LARGE SCALE GENOMIC DNA]</scope>
</reference>
<dbReference type="Gene3D" id="3.30.870.10">
    <property type="entry name" value="Endonuclease Chain A"/>
    <property type="match status" value="2"/>
</dbReference>
<gene>
    <name evidence="2" type="ORF">COX81_03905</name>
</gene>
<dbReference type="PROSITE" id="PS50035">
    <property type="entry name" value="PLD"/>
    <property type="match status" value="2"/>
</dbReference>
<dbReference type="EMBL" id="PFPK01000046">
    <property type="protein sequence ID" value="PIZ94348.1"/>
    <property type="molecule type" value="Genomic_DNA"/>
</dbReference>
<dbReference type="SUPFAM" id="SSF56024">
    <property type="entry name" value="Phospholipase D/nuclease"/>
    <property type="match status" value="2"/>
</dbReference>
<protein>
    <recommendedName>
        <fullName evidence="1">PLD phosphodiesterase domain-containing protein</fullName>
    </recommendedName>
</protein>
<feature type="domain" description="PLD phosphodiesterase" evidence="1">
    <location>
        <begin position="274"/>
        <end position="301"/>
    </location>
</feature>
<dbReference type="GO" id="GO:0030572">
    <property type="term" value="F:phosphatidyltransferase activity"/>
    <property type="evidence" value="ECO:0007669"/>
    <property type="project" value="UniProtKB-ARBA"/>
</dbReference>
<dbReference type="AlphaFoldDB" id="A0A2M7V6P8"/>
<accession>A0A2M7V6P8</accession>
<dbReference type="PANTHER" id="PTHR21248:SF22">
    <property type="entry name" value="PHOSPHOLIPASE D"/>
    <property type="match status" value="1"/>
</dbReference>
<comment type="caution">
    <text evidence="2">The sequence shown here is derived from an EMBL/GenBank/DDBJ whole genome shotgun (WGS) entry which is preliminary data.</text>
</comment>
<organism evidence="2 3">
    <name type="scientific">Candidatus Magasanikbacteria bacterium CG_4_10_14_0_2_um_filter_37_12</name>
    <dbReference type="NCBI Taxonomy" id="1974637"/>
    <lineage>
        <taxon>Bacteria</taxon>
        <taxon>Candidatus Magasanikiibacteriota</taxon>
    </lineage>
</organism>
<dbReference type="InterPro" id="IPR001736">
    <property type="entry name" value="PLipase_D/transphosphatidylase"/>
</dbReference>
<dbReference type="PANTHER" id="PTHR21248">
    <property type="entry name" value="CARDIOLIPIN SYNTHASE"/>
    <property type="match status" value="1"/>
</dbReference>